<dbReference type="STRING" id="645990.SAMN00120144_0505"/>
<evidence type="ECO:0000313" key="3">
    <source>
        <dbReference type="Proteomes" id="UP000192266"/>
    </source>
</evidence>
<evidence type="ECO:0000259" key="1">
    <source>
        <dbReference type="Pfam" id="PF07995"/>
    </source>
</evidence>
<dbReference type="InterPro" id="IPR011042">
    <property type="entry name" value="6-blade_b-propeller_TolB-like"/>
</dbReference>
<accession>A0A1W1VRH1</accession>
<dbReference type="PANTHER" id="PTHR19328">
    <property type="entry name" value="HEDGEHOG-INTERACTING PROTEIN"/>
    <property type="match status" value="1"/>
</dbReference>
<protein>
    <submittedName>
        <fullName evidence="2">Quinoprotein glucose dehydrogenase</fullName>
    </submittedName>
</protein>
<dbReference type="Gene3D" id="2.120.10.30">
    <property type="entry name" value="TolB, C-terminal domain"/>
    <property type="match status" value="1"/>
</dbReference>
<proteinExistence type="predicted"/>
<dbReference type="InterPro" id="IPR012938">
    <property type="entry name" value="Glc/Sorbosone_DH"/>
</dbReference>
<organism evidence="2 3">
    <name type="scientific">Hymenobacter roseosalivarius DSM 11622</name>
    <dbReference type="NCBI Taxonomy" id="645990"/>
    <lineage>
        <taxon>Bacteria</taxon>
        <taxon>Pseudomonadati</taxon>
        <taxon>Bacteroidota</taxon>
        <taxon>Cytophagia</taxon>
        <taxon>Cytophagales</taxon>
        <taxon>Hymenobacteraceae</taxon>
        <taxon>Hymenobacter</taxon>
    </lineage>
</organism>
<reference evidence="2 3" key="1">
    <citation type="submission" date="2017-04" db="EMBL/GenBank/DDBJ databases">
        <authorList>
            <person name="Afonso C.L."/>
            <person name="Miller P.J."/>
            <person name="Scott M.A."/>
            <person name="Spackman E."/>
            <person name="Goraichik I."/>
            <person name="Dimitrov K.M."/>
            <person name="Suarez D.L."/>
            <person name="Swayne D.E."/>
        </authorList>
    </citation>
    <scope>NUCLEOTIDE SEQUENCE [LARGE SCALE GENOMIC DNA]</scope>
    <source>
        <strain evidence="2 3">DSM 11622</strain>
    </source>
</reference>
<dbReference type="AlphaFoldDB" id="A0A1W1VRH1"/>
<dbReference type="PANTHER" id="PTHR19328:SF13">
    <property type="entry name" value="HIPL1 PROTEIN"/>
    <property type="match status" value="1"/>
</dbReference>
<dbReference type="Pfam" id="PF07995">
    <property type="entry name" value="GSDH"/>
    <property type="match status" value="1"/>
</dbReference>
<evidence type="ECO:0000313" key="2">
    <source>
        <dbReference type="EMBL" id="SMB95936.1"/>
    </source>
</evidence>
<dbReference type="Proteomes" id="UP000192266">
    <property type="component" value="Unassembled WGS sequence"/>
</dbReference>
<keyword evidence="3" id="KW-1185">Reference proteome</keyword>
<dbReference type="SUPFAM" id="SSF50952">
    <property type="entry name" value="Soluble quinoprotein glucose dehydrogenase"/>
    <property type="match status" value="1"/>
</dbReference>
<dbReference type="InterPro" id="IPR011041">
    <property type="entry name" value="Quinoprot_gluc/sorb_DH_b-prop"/>
</dbReference>
<name>A0A1W1VRH1_9BACT</name>
<feature type="domain" description="Glucose/Sorbosone dehydrogenase" evidence="1">
    <location>
        <begin position="87"/>
        <end position="267"/>
    </location>
</feature>
<dbReference type="EMBL" id="FWWW01000070">
    <property type="protein sequence ID" value="SMB95936.1"/>
    <property type="molecule type" value="Genomic_DNA"/>
</dbReference>
<sequence>MGVEATGKYTGNKNNPSRTGSKLIRIGYYLVSHFVSVQLPPLVFSMKKFAALLLLISAGLISAAPAQTTTFAVGSTTVSVTPLATGLSIPWELVWGPDDFIWMTERSGRISRVDPTTGQVLPLLSVPDVTPTGESGLLGMVLHPDFATTPFVYIVYNYTDNNLREKVVRYTYSAATNSLSEPRVLLANIPATTTHSGSRLLILPDRTLLITTGDAQLRSESQNPASLNGKILRINLDGSIPANNPTPGSPVYTLGHRNAQGLVRLPSGKYL</sequence>
<gene>
    <name evidence="2" type="ORF">SAMN00120144_0505</name>
</gene>